<accession>A0ABS6KZX8</accession>
<protein>
    <submittedName>
        <fullName evidence="1">Uncharacterized protein</fullName>
    </submittedName>
</protein>
<proteinExistence type="predicted"/>
<dbReference type="Proteomes" id="UP000699865">
    <property type="component" value="Unassembled WGS sequence"/>
</dbReference>
<comment type="caution">
    <text evidence="1">The sequence shown here is derived from an EMBL/GenBank/DDBJ whole genome shotgun (WGS) entry which is preliminary data.</text>
</comment>
<reference evidence="1 2" key="1">
    <citation type="submission" date="2021-03" db="EMBL/GenBank/DDBJ databases">
        <title>Five novel Rahnella species.</title>
        <authorList>
            <person name="Brady C."/>
            <person name="Asselin J."/>
            <person name="Beer S."/>
            <person name="Bruberg M.B."/>
            <person name="Crampton B."/>
            <person name="Venter S."/>
            <person name="Arnold D."/>
            <person name="Denman S."/>
        </authorList>
    </citation>
    <scope>NUCLEOTIDE SEQUENCE [LARGE SCALE GENOMIC DNA]</scope>
    <source>
        <strain evidence="1 2">L72c</strain>
    </source>
</reference>
<keyword evidence="2" id="KW-1185">Reference proteome</keyword>
<evidence type="ECO:0000313" key="1">
    <source>
        <dbReference type="EMBL" id="MBU9835030.1"/>
    </source>
</evidence>
<dbReference type="RefSeq" id="WP_217138221.1">
    <property type="nucleotide sequence ID" value="NZ_JAFMOU010000066.1"/>
</dbReference>
<dbReference type="EMBL" id="JAFMOU010000066">
    <property type="protein sequence ID" value="MBU9835030.1"/>
    <property type="molecule type" value="Genomic_DNA"/>
</dbReference>
<organism evidence="1 2">
    <name type="scientific">Rahnella perminowiae</name>
    <dbReference type="NCBI Taxonomy" id="2816244"/>
    <lineage>
        <taxon>Bacteria</taxon>
        <taxon>Pseudomonadati</taxon>
        <taxon>Pseudomonadota</taxon>
        <taxon>Gammaproteobacteria</taxon>
        <taxon>Enterobacterales</taxon>
        <taxon>Yersiniaceae</taxon>
        <taxon>Rahnella</taxon>
    </lineage>
</organism>
<gene>
    <name evidence="1" type="ORF">J1786_09420</name>
</gene>
<sequence length="92" mass="10791">MFLGTEQQRQAGLHHIAHLKETYFPRNKSRVEVIFDQAPEKLETTLCFHAGFKQHHTFLTYSQLSDEEQLKITQALLSLHHFMTIFTGELYS</sequence>
<evidence type="ECO:0000313" key="2">
    <source>
        <dbReference type="Proteomes" id="UP000699865"/>
    </source>
</evidence>
<name>A0ABS6KZX8_9GAMM</name>